<evidence type="ECO:0000313" key="1">
    <source>
        <dbReference type="EMBL" id="MFD1703019.1"/>
    </source>
</evidence>
<protein>
    <submittedName>
        <fullName evidence="1">Uncharacterized protein</fullName>
    </submittedName>
</protein>
<accession>A0ABW4K4C3</accession>
<dbReference type="RefSeq" id="WP_378798846.1">
    <property type="nucleotide sequence ID" value="NZ_JBHUER010000005.1"/>
</dbReference>
<gene>
    <name evidence="1" type="ORF">ACFSCV_08375</name>
</gene>
<keyword evidence="2" id="KW-1185">Reference proteome</keyword>
<sequence>MQPPPPRFVPSGDPFPEPWDQEAGAWLVGKYALVGVIFADGEGERLGQYHGRIVSADRADGIAIACEGDREGESLVMPPALGWFGVAQPGEYRLRATGELVVNPDVLSSWRIARDDR</sequence>
<evidence type="ECO:0000313" key="2">
    <source>
        <dbReference type="Proteomes" id="UP001597308"/>
    </source>
</evidence>
<comment type="caution">
    <text evidence="1">The sequence shown here is derived from an EMBL/GenBank/DDBJ whole genome shotgun (WGS) entry which is preliminary data.</text>
</comment>
<reference evidence="2" key="1">
    <citation type="journal article" date="2019" name="Int. J. Syst. Evol. Microbiol.">
        <title>The Global Catalogue of Microorganisms (GCM) 10K type strain sequencing project: providing services to taxonomists for standard genome sequencing and annotation.</title>
        <authorList>
            <consortium name="The Broad Institute Genomics Platform"/>
            <consortium name="The Broad Institute Genome Sequencing Center for Infectious Disease"/>
            <person name="Wu L."/>
            <person name="Ma J."/>
        </authorList>
    </citation>
    <scope>NUCLEOTIDE SEQUENCE [LARGE SCALE GENOMIC DNA]</scope>
    <source>
        <strain evidence="2">KCTC 23707</strain>
    </source>
</reference>
<proteinExistence type="predicted"/>
<name>A0ABW4K4C3_9HYPH</name>
<organism evidence="1 2">
    <name type="scientific">Methylopila henanensis</name>
    <dbReference type="NCBI Taxonomy" id="873516"/>
    <lineage>
        <taxon>Bacteria</taxon>
        <taxon>Pseudomonadati</taxon>
        <taxon>Pseudomonadota</taxon>
        <taxon>Alphaproteobacteria</taxon>
        <taxon>Hyphomicrobiales</taxon>
        <taxon>Methylopilaceae</taxon>
        <taxon>Methylopila</taxon>
    </lineage>
</organism>
<dbReference type="EMBL" id="JBHUER010000005">
    <property type="protein sequence ID" value="MFD1703019.1"/>
    <property type="molecule type" value="Genomic_DNA"/>
</dbReference>
<dbReference type="Proteomes" id="UP001597308">
    <property type="component" value="Unassembled WGS sequence"/>
</dbReference>